<accession>A0A812TQI6</accession>
<evidence type="ECO:0000256" key="4">
    <source>
        <dbReference type="ARBA" id="ARBA00022989"/>
    </source>
</evidence>
<evidence type="ECO:0000256" key="6">
    <source>
        <dbReference type="SAM" id="MobiDB-lite"/>
    </source>
</evidence>
<dbReference type="Pfam" id="PF06140">
    <property type="entry name" value="Ifi-6-16"/>
    <property type="match status" value="1"/>
</dbReference>
<evidence type="ECO:0000256" key="5">
    <source>
        <dbReference type="ARBA" id="ARBA00023136"/>
    </source>
</evidence>
<evidence type="ECO:0000313" key="7">
    <source>
        <dbReference type="EMBL" id="CAE7544299.1"/>
    </source>
</evidence>
<feature type="compositionally biased region" description="Basic and acidic residues" evidence="6">
    <location>
        <begin position="9"/>
        <end position="21"/>
    </location>
</feature>
<evidence type="ECO:0000256" key="1">
    <source>
        <dbReference type="ARBA" id="ARBA00004141"/>
    </source>
</evidence>
<dbReference type="Proteomes" id="UP000601435">
    <property type="component" value="Unassembled WGS sequence"/>
</dbReference>
<feature type="region of interest" description="Disordered" evidence="6">
    <location>
        <begin position="1"/>
        <end position="42"/>
    </location>
</feature>
<comment type="caution">
    <text evidence="7">The sequence shown here is derived from an EMBL/GenBank/DDBJ whole genome shotgun (WGS) entry which is preliminary data.</text>
</comment>
<dbReference type="GO" id="GO:0016020">
    <property type="term" value="C:membrane"/>
    <property type="evidence" value="ECO:0007669"/>
    <property type="project" value="UniProtKB-SubCell"/>
</dbReference>
<gene>
    <name evidence="7" type="ORF">SNEC2469_LOCUS15668</name>
</gene>
<keyword evidence="8" id="KW-1185">Reference proteome</keyword>
<organism evidence="7 8">
    <name type="scientific">Symbiodinium necroappetens</name>
    <dbReference type="NCBI Taxonomy" id="1628268"/>
    <lineage>
        <taxon>Eukaryota</taxon>
        <taxon>Sar</taxon>
        <taxon>Alveolata</taxon>
        <taxon>Dinophyceae</taxon>
        <taxon>Suessiales</taxon>
        <taxon>Symbiodiniaceae</taxon>
        <taxon>Symbiodinium</taxon>
    </lineage>
</organism>
<dbReference type="OrthoDB" id="440424at2759"/>
<evidence type="ECO:0000256" key="2">
    <source>
        <dbReference type="ARBA" id="ARBA00007262"/>
    </source>
</evidence>
<dbReference type="InterPro" id="IPR009311">
    <property type="entry name" value="IFI6/IFI27-like"/>
</dbReference>
<sequence>MCGMAILSEPHRLAPPRESRATEATMLAAQGSQGSGSAGSGSWADWWNSLKEVASDKIDEAEKSQKAKMAEDWLDKKAEQVEKTNWSQVSKNVSQKAKIAEDWLDKKAAQVEKTNWSQVSKNVSQKARLAEDWLDKKAEQVEKTNWSQVSKNVSQKAKIAEDWLDKKAEQVEKTNWSQVSKNVSQKAKIAEDWLDKKAMQVQKTNWSQVQGTMSNDTQRLSHHFEALTIDETERLRANISTYKARARHPRDGDIEIDWSCADKVLVGAGLIAGATQITVFNLVPAFFRILGFAAEGVTADSLAAKWQSSIGNVEKSSLFAILQSIAMAGISSESYVLVVAATEGTGITSAVPILASGTS</sequence>
<evidence type="ECO:0000313" key="8">
    <source>
        <dbReference type="Proteomes" id="UP000601435"/>
    </source>
</evidence>
<name>A0A812TQI6_9DINO</name>
<keyword evidence="4" id="KW-1133">Transmembrane helix</keyword>
<dbReference type="Gene3D" id="6.10.110.10">
    <property type="match status" value="1"/>
</dbReference>
<evidence type="ECO:0000256" key="3">
    <source>
        <dbReference type="ARBA" id="ARBA00022692"/>
    </source>
</evidence>
<dbReference type="AlphaFoldDB" id="A0A812TQI6"/>
<dbReference type="PANTHER" id="PTHR16932:SF18">
    <property type="entry name" value="INTERFERON, ALPHA-INDUCIBLE PROTEIN 27-LIKE 2"/>
    <property type="match status" value="1"/>
</dbReference>
<dbReference type="EMBL" id="CAJNJA010025496">
    <property type="protein sequence ID" value="CAE7544299.1"/>
    <property type="molecule type" value="Genomic_DNA"/>
</dbReference>
<dbReference type="PANTHER" id="PTHR16932">
    <property type="entry name" value="INTERFERON ALPHA-INDUCIBLE PROTEIN 27"/>
    <property type="match status" value="1"/>
</dbReference>
<protein>
    <submittedName>
        <fullName evidence="7">Uncharacterized protein</fullName>
    </submittedName>
</protein>
<reference evidence="7" key="1">
    <citation type="submission" date="2021-02" db="EMBL/GenBank/DDBJ databases">
        <authorList>
            <person name="Dougan E. K."/>
            <person name="Rhodes N."/>
            <person name="Thang M."/>
            <person name="Chan C."/>
        </authorList>
    </citation>
    <scope>NUCLEOTIDE SEQUENCE</scope>
</reference>
<keyword evidence="5" id="KW-0472">Membrane</keyword>
<proteinExistence type="inferred from homology"/>
<comment type="similarity">
    <text evidence="2">Belongs to the IFI6/IFI27 family.</text>
</comment>
<comment type="subcellular location">
    <subcellularLocation>
        <location evidence="1">Membrane</location>
        <topology evidence="1">Multi-pass membrane protein</topology>
    </subcellularLocation>
</comment>
<dbReference type="InterPro" id="IPR038213">
    <property type="entry name" value="IFI6/IFI27-like_sf"/>
</dbReference>
<keyword evidence="3" id="KW-0812">Transmembrane</keyword>